<dbReference type="PANTHER" id="PTHR30085:SF2">
    <property type="entry name" value="GLUTAMATE_ASPARTATE IMPORT SOLUTE-BINDING PROTEIN"/>
    <property type="match status" value="1"/>
</dbReference>
<dbReference type="RefSeq" id="WP_157399053.1">
    <property type="nucleotide sequence ID" value="NZ_WSEL01000009.1"/>
</dbReference>
<evidence type="ECO:0000256" key="1">
    <source>
        <dbReference type="ARBA" id="ARBA00010333"/>
    </source>
</evidence>
<evidence type="ECO:0000256" key="4">
    <source>
        <dbReference type="SAM" id="SignalP"/>
    </source>
</evidence>
<comment type="similarity">
    <text evidence="1">Belongs to the bacterial solute-binding protein 3 family.</text>
</comment>
<proteinExistence type="inferred from homology"/>
<comment type="caution">
    <text evidence="6">The sequence shown here is derived from an EMBL/GenBank/DDBJ whole genome shotgun (WGS) entry which is preliminary data.</text>
</comment>
<evidence type="ECO:0000259" key="5">
    <source>
        <dbReference type="SMART" id="SM00062"/>
    </source>
</evidence>
<dbReference type="SMART" id="SM00062">
    <property type="entry name" value="PBPb"/>
    <property type="match status" value="1"/>
</dbReference>
<feature type="domain" description="Solute-binding protein family 3/N-terminal" evidence="5">
    <location>
        <begin position="39"/>
        <end position="271"/>
    </location>
</feature>
<keyword evidence="7" id="KW-1185">Reference proteome</keyword>
<keyword evidence="3 4" id="KW-0732">Signal</keyword>
<accession>A0A6N8IVH9</accession>
<evidence type="ECO:0000313" key="6">
    <source>
        <dbReference type="EMBL" id="MVQ30951.1"/>
    </source>
</evidence>
<feature type="signal peptide" evidence="4">
    <location>
        <begin position="1"/>
        <end position="20"/>
    </location>
</feature>
<evidence type="ECO:0000256" key="2">
    <source>
        <dbReference type="ARBA" id="ARBA00022448"/>
    </source>
</evidence>
<dbReference type="AlphaFoldDB" id="A0A6N8IVH9"/>
<dbReference type="PANTHER" id="PTHR30085">
    <property type="entry name" value="AMINO ACID ABC TRANSPORTER PERMEASE"/>
    <property type="match status" value="1"/>
</dbReference>
<dbReference type="GO" id="GO:0005576">
    <property type="term" value="C:extracellular region"/>
    <property type="evidence" value="ECO:0007669"/>
    <property type="project" value="TreeGrafter"/>
</dbReference>
<dbReference type="EMBL" id="WSEL01000009">
    <property type="protein sequence ID" value="MVQ30951.1"/>
    <property type="molecule type" value="Genomic_DNA"/>
</dbReference>
<name>A0A6N8IVH9_9BURK</name>
<evidence type="ECO:0000256" key="3">
    <source>
        <dbReference type="ARBA" id="ARBA00022729"/>
    </source>
</evidence>
<dbReference type="GO" id="GO:0006865">
    <property type="term" value="P:amino acid transport"/>
    <property type="evidence" value="ECO:0007669"/>
    <property type="project" value="TreeGrafter"/>
</dbReference>
<dbReference type="GO" id="GO:0030288">
    <property type="term" value="C:outer membrane-bounded periplasmic space"/>
    <property type="evidence" value="ECO:0007669"/>
    <property type="project" value="TreeGrafter"/>
</dbReference>
<reference evidence="6 7" key="1">
    <citation type="submission" date="2019-12" db="EMBL/GenBank/DDBJ databases">
        <authorList>
            <person name="Huq M.A."/>
        </authorList>
    </citation>
    <scope>NUCLEOTIDE SEQUENCE [LARGE SCALE GENOMIC DNA]</scope>
    <source>
        <strain evidence="6 7">MAH-25</strain>
    </source>
</reference>
<gene>
    <name evidence="6" type="ORF">GON04_15940</name>
</gene>
<dbReference type="InterPro" id="IPR051455">
    <property type="entry name" value="Bact_solute-bind_prot3"/>
</dbReference>
<evidence type="ECO:0000313" key="7">
    <source>
        <dbReference type="Proteomes" id="UP000469385"/>
    </source>
</evidence>
<sequence length="289" mass="30355">MTRLTTLLAALCLAPSLAFAQGATPPLEGRLKKVQSTRTIAVAYRPDAMPFSFEDAEKKPAGYTVDLCRAVVTAIEEQLGAGSLKVQWVPVTAQTRFTAIASGQADMECGASTVTLGRKKEVGFSSLVFVDGTGLLALKSTPGQSLADLAGKKIGVVRGTSNERALADAMKSLFITATVVPLQSREEGLAQLESGAIDAVASDRVLLLGLASGSKDPSKLVLLTDAFSFEPYAIALPRGDWAMQQAVDAALAKVYASPALPDIYARWFAGLGEPSPILKVVYGLGRLPQ</sequence>
<organism evidence="6 7">
    <name type="scientific">Ramlibacter pinisoli</name>
    <dbReference type="NCBI Taxonomy" id="2682844"/>
    <lineage>
        <taxon>Bacteria</taxon>
        <taxon>Pseudomonadati</taxon>
        <taxon>Pseudomonadota</taxon>
        <taxon>Betaproteobacteria</taxon>
        <taxon>Burkholderiales</taxon>
        <taxon>Comamonadaceae</taxon>
        <taxon>Ramlibacter</taxon>
    </lineage>
</organism>
<dbReference type="InterPro" id="IPR001638">
    <property type="entry name" value="Solute-binding_3/MltF_N"/>
</dbReference>
<dbReference type="SUPFAM" id="SSF53850">
    <property type="entry name" value="Periplasmic binding protein-like II"/>
    <property type="match status" value="1"/>
</dbReference>
<dbReference type="Proteomes" id="UP000469385">
    <property type="component" value="Unassembled WGS sequence"/>
</dbReference>
<protein>
    <submittedName>
        <fullName evidence="6">Transporter substrate-binding domain-containing protein</fullName>
    </submittedName>
</protein>
<dbReference type="Pfam" id="PF00497">
    <property type="entry name" value="SBP_bac_3"/>
    <property type="match status" value="1"/>
</dbReference>
<dbReference type="Gene3D" id="3.40.190.10">
    <property type="entry name" value="Periplasmic binding protein-like II"/>
    <property type="match status" value="2"/>
</dbReference>
<keyword evidence="2" id="KW-0813">Transport</keyword>
<dbReference type="CDD" id="cd13688">
    <property type="entry name" value="PBP2_GltI_DEBP"/>
    <property type="match status" value="1"/>
</dbReference>
<feature type="chain" id="PRO_5026815078" evidence="4">
    <location>
        <begin position="21"/>
        <end position="289"/>
    </location>
</feature>